<feature type="transmembrane region" description="Helical" evidence="1">
    <location>
        <begin position="7"/>
        <end position="30"/>
    </location>
</feature>
<keyword evidence="1" id="KW-1133">Transmembrane helix</keyword>
<reference evidence="2 3" key="1">
    <citation type="submission" date="2017-06" db="EMBL/GenBank/DDBJ databases">
        <title>Sequencing and comparative analysis of myxobacterial genomes.</title>
        <authorList>
            <person name="Rupp O."/>
            <person name="Goesmann A."/>
            <person name="Sogaard-Andersen L."/>
        </authorList>
    </citation>
    <scope>NUCLEOTIDE SEQUENCE [LARGE SCALE GENOMIC DNA]</scope>
    <source>
        <strain evidence="2 3">DSM 52655</strain>
    </source>
</reference>
<dbReference type="RefSeq" id="WP_157758757.1">
    <property type="nucleotide sequence ID" value="NZ_CP022098.1"/>
</dbReference>
<evidence type="ECO:0000313" key="2">
    <source>
        <dbReference type="EMBL" id="ATB40546.1"/>
    </source>
</evidence>
<proteinExistence type="predicted"/>
<keyword evidence="1" id="KW-0812">Transmembrane</keyword>
<sequence length="131" mass="14130">MKRQTPLWLLAGLLWLGTSIIVTGLVFYVSSREPGSAGQVDWLFVALLSTAVTGIVVAIVRELRARPSPMQQAALTAIFNAEDPDTIGAVVVMKKGTPEVVATVRSRDEYLELAGSGRLPEDHLVFLPDDA</sequence>
<name>A0A250JBJ3_9BACT</name>
<dbReference type="Proteomes" id="UP000217257">
    <property type="component" value="Chromosome"/>
</dbReference>
<gene>
    <name evidence="2" type="ORF">CYFUS_005995</name>
</gene>
<dbReference type="EMBL" id="CP022098">
    <property type="protein sequence ID" value="ATB40546.1"/>
    <property type="molecule type" value="Genomic_DNA"/>
</dbReference>
<dbReference type="AlphaFoldDB" id="A0A250JBJ3"/>
<feature type="transmembrane region" description="Helical" evidence="1">
    <location>
        <begin position="42"/>
        <end position="60"/>
    </location>
</feature>
<dbReference type="KEGG" id="cfus:CYFUS_005995"/>
<evidence type="ECO:0000256" key="1">
    <source>
        <dbReference type="SAM" id="Phobius"/>
    </source>
</evidence>
<protein>
    <submittedName>
        <fullName evidence="2">Uncharacterized protein</fullName>
    </submittedName>
</protein>
<evidence type="ECO:0000313" key="3">
    <source>
        <dbReference type="Proteomes" id="UP000217257"/>
    </source>
</evidence>
<accession>A0A250JBJ3</accession>
<keyword evidence="1" id="KW-0472">Membrane</keyword>
<organism evidence="2 3">
    <name type="scientific">Cystobacter fuscus</name>
    <dbReference type="NCBI Taxonomy" id="43"/>
    <lineage>
        <taxon>Bacteria</taxon>
        <taxon>Pseudomonadati</taxon>
        <taxon>Myxococcota</taxon>
        <taxon>Myxococcia</taxon>
        <taxon>Myxococcales</taxon>
        <taxon>Cystobacterineae</taxon>
        <taxon>Archangiaceae</taxon>
        <taxon>Cystobacter</taxon>
    </lineage>
</organism>